<evidence type="ECO:0000313" key="4">
    <source>
        <dbReference type="Proteomes" id="UP001198200"/>
    </source>
</evidence>
<keyword evidence="1" id="KW-0812">Transmembrane</keyword>
<feature type="transmembrane region" description="Helical" evidence="1">
    <location>
        <begin position="89"/>
        <end position="105"/>
    </location>
</feature>
<dbReference type="RefSeq" id="WP_308731269.1">
    <property type="nucleotide sequence ID" value="NZ_JAJEQN010000007.1"/>
</dbReference>
<dbReference type="EMBL" id="JAJEQN010000007">
    <property type="protein sequence ID" value="MCC2220817.1"/>
    <property type="molecule type" value="Genomic_DNA"/>
</dbReference>
<dbReference type="Proteomes" id="UP001198200">
    <property type="component" value="Unassembled WGS sequence"/>
</dbReference>
<dbReference type="AlphaFoldDB" id="A0AAE3E3S2"/>
<comment type="caution">
    <text evidence="3">The sequence shown here is derived from an EMBL/GenBank/DDBJ whole genome shotgun (WGS) entry which is preliminary data.</text>
</comment>
<feature type="transmembrane region" description="Helical" evidence="1">
    <location>
        <begin position="165"/>
        <end position="182"/>
    </location>
</feature>
<dbReference type="Pfam" id="PF01569">
    <property type="entry name" value="PAP2"/>
    <property type="match status" value="1"/>
</dbReference>
<keyword evidence="1" id="KW-0472">Membrane</keyword>
<sequence>MKKLYERAYIFFQKYPLMISIGYMCIYFPIFSLLEQFCEPRYVIHCALDDMIPFNEWFVIPYVVWFLFVPGMVLFFLRKSKEDYIKCCKVIYGGMSICLLIYYLFPNGLSLRQPLEDKNICCMIVNQLRSADTPANVCPSIHVSSTIGILFVLFNSEKLKKYRKLKATMLVLGTFICISTVVIDQHSVVDAVCGMMLSAVLFYLVQLSEVPYQVTVFEEVKR</sequence>
<proteinExistence type="predicted"/>
<organism evidence="3 4">
    <name type="scientific">Anthropogastromicrobium aceti</name>
    <dbReference type="NCBI Taxonomy" id="2981768"/>
    <lineage>
        <taxon>Bacteria</taxon>
        <taxon>Bacillati</taxon>
        <taxon>Bacillota</taxon>
        <taxon>Clostridia</taxon>
        <taxon>Lachnospirales</taxon>
        <taxon>Lachnospiraceae</taxon>
        <taxon>Anthropogastromicrobium</taxon>
    </lineage>
</organism>
<protein>
    <submittedName>
        <fullName evidence="3">Phosphatase PAP2 family protein</fullName>
    </submittedName>
</protein>
<dbReference type="Gene3D" id="1.20.144.10">
    <property type="entry name" value="Phosphatidic acid phosphatase type 2/haloperoxidase"/>
    <property type="match status" value="1"/>
</dbReference>
<keyword evidence="1" id="KW-1133">Transmembrane helix</keyword>
<keyword evidence="4" id="KW-1185">Reference proteome</keyword>
<feature type="transmembrane region" description="Helical" evidence="1">
    <location>
        <begin position="57"/>
        <end position="77"/>
    </location>
</feature>
<feature type="transmembrane region" description="Helical" evidence="1">
    <location>
        <begin position="133"/>
        <end position="153"/>
    </location>
</feature>
<dbReference type="InterPro" id="IPR000326">
    <property type="entry name" value="PAP2/HPO"/>
</dbReference>
<reference evidence="3 4" key="1">
    <citation type="submission" date="2021-10" db="EMBL/GenBank/DDBJ databases">
        <title>Anaerobic single-cell dispensing facilitates the cultivation of human gut bacteria.</title>
        <authorList>
            <person name="Afrizal A."/>
        </authorList>
    </citation>
    <scope>NUCLEOTIDE SEQUENCE [LARGE SCALE GENOMIC DNA]</scope>
    <source>
        <strain evidence="3 4">CLA-AA-H224</strain>
    </source>
</reference>
<name>A0AAE3E3S2_9FIRM</name>
<dbReference type="SUPFAM" id="SSF48317">
    <property type="entry name" value="Acid phosphatase/Vanadium-dependent haloperoxidase"/>
    <property type="match status" value="1"/>
</dbReference>
<evidence type="ECO:0000259" key="2">
    <source>
        <dbReference type="Pfam" id="PF01569"/>
    </source>
</evidence>
<dbReference type="InterPro" id="IPR036938">
    <property type="entry name" value="PAP2/HPO_sf"/>
</dbReference>
<evidence type="ECO:0000313" key="3">
    <source>
        <dbReference type="EMBL" id="MCC2220817.1"/>
    </source>
</evidence>
<evidence type="ECO:0000256" key="1">
    <source>
        <dbReference type="SAM" id="Phobius"/>
    </source>
</evidence>
<feature type="domain" description="Phosphatidic acid phosphatase type 2/haloperoxidase" evidence="2">
    <location>
        <begin position="136"/>
        <end position="205"/>
    </location>
</feature>
<accession>A0AAE3E3S2</accession>
<feature type="transmembrane region" description="Helical" evidence="1">
    <location>
        <begin position="12"/>
        <end position="34"/>
    </location>
</feature>
<gene>
    <name evidence="3" type="ORF">LKD48_04035</name>
</gene>